<reference evidence="1 2" key="1">
    <citation type="journal article" date="2020" name="Appl. Environ. Microbiol.">
        <title>Genomic Characteristics of a Novel Species of Ammonia-Oxidizing Archaea from the Jiulong River Estuary.</title>
        <authorList>
            <person name="Zou D."/>
            <person name="Wan R."/>
            <person name="Han L."/>
            <person name="Xu M.N."/>
            <person name="Liu Y."/>
            <person name="Liu H."/>
            <person name="Kao S.J."/>
            <person name="Li M."/>
        </authorList>
    </citation>
    <scope>NUCLEOTIDE SEQUENCE [LARGE SCALE GENOMIC DNA]</scope>
    <source>
        <strain evidence="1">W2bin3</strain>
    </source>
</reference>
<sequence length="425" mass="45894">MSSLSRHIGLFHLTMYGVGLILGAGIYVLIGEAAGFAGNALWISFILGAIVATFAGLSYSELTALFPRAAAEYVFVKEGFRSNFIGFLVGWLTILTSIIVAATVALGFGGYVKELTDIPIIISALIILGILSFVNFIGIKESAWANTIFAIVTISGLAIIIVVGFSFPVESEIDYFENPFGVSGIVLAFVLVFFAFIGFEDIANVAEEVKRPQRTMPKGIMLSVLITTIIYILVSLASIRIVGWEQLAESSAPLAFVAEQRLGQQGHFILSIIALFATASTILITLVAGARIFYGMARDGSLPSKLGLIHKKTKTPWIAVILILVTAIGFSFIGDIVIVANIVVFAVVVTFAMINLAVILLRYVKPDQERPYRVPVNIGKFPVLPLFGLGATIYMATQFEIEIVLVGLGIIASGAIFYFIYNKRK</sequence>
<dbReference type="Proteomes" id="UP000526786">
    <property type="component" value="Unassembled WGS sequence"/>
</dbReference>
<protein>
    <submittedName>
        <fullName evidence="1">Amino acid permease</fullName>
    </submittedName>
</protein>
<organism evidence="1 2">
    <name type="scientific">Candidatus Nitrosomaritimum aestuariumsis</name>
    <dbReference type="NCBI Taxonomy" id="3342354"/>
    <lineage>
        <taxon>Archaea</taxon>
        <taxon>Nitrososphaerota</taxon>
        <taxon>Nitrososphaeria</taxon>
        <taxon>Nitrosopumilales</taxon>
        <taxon>Nitrosopumilaceae</taxon>
        <taxon>Candidatus Nitrosomaritimum</taxon>
    </lineage>
</organism>
<comment type="caution">
    <text evidence="1">The sequence shown here is derived from an EMBL/GenBank/DDBJ whole genome shotgun (WGS) entry which is preliminary data.</text>
</comment>
<gene>
    <name evidence="1" type="ORF">H2B05_06295</name>
</gene>
<name>A0AC60W4R8_9ARCH</name>
<evidence type="ECO:0000313" key="1">
    <source>
        <dbReference type="EMBL" id="MBA4454536.1"/>
    </source>
</evidence>
<accession>A0AC60W4R8</accession>
<proteinExistence type="predicted"/>
<evidence type="ECO:0000313" key="2">
    <source>
        <dbReference type="Proteomes" id="UP000526786"/>
    </source>
</evidence>
<dbReference type="EMBL" id="JACENC010000248">
    <property type="protein sequence ID" value="MBA4454536.1"/>
    <property type="molecule type" value="Genomic_DNA"/>
</dbReference>